<organism evidence="2 3">
    <name type="scientific">Portunus trituberculatus</name>
    <name type="common">Swimming crab</name>
    <name type="synonym">Neptunus trituberculatus</name>
    <dbReference type="NCBI Taxonomy" id="210409"/>
    <lineage>
        <taxon>Eukaryota</taxon>
        <taxon>Metazoa</taxon>
        <taxon>Ecdysozoa</taxon>
        <taxon>Arthropoda</taxon>
        <taxon>Crustacea</taxon>
        <taxon>Multicrustacea</taxon>
        <taxon>Malacostraca</taxon>
        <taxon>Eumalacostraca</taxon>
        <taxon>Eucarida</taxon>
        <taxon>Decapoda</taxon>
        <taxon>Pleocyemata</taxon>
        <taxon>Brachyura</taxon>
        <taxon>Eubrachyura</taxon>
        <taxon>Portunoidea</taxon>
        <taxon>Portunidae</taxon>
        <taxon>Portuninae</taxon>
        <taxon>Portunus</taxon>
    </lineage>
</organism>
<accession>A0A5B7FUU6</accession>
<feature type="region of interest" description="Disordered" evidence="1">
    <location>
        <begin position="46"/>
        <end position="74"/>
    </location>
</feature>
<protein>
    <submittedName>
        <fullName evidence="2">Uncharacterized protein</fullName>
    </submittedName>
</protein>
<comment type="caution">
    <text evidence="2">The sequence shown here is derived from an EMBL/GenBank/DDBJ whole genome shotgun (WGS) entry which is preliminary data.</text>
</comment>
<reference evidence="2 3" key="1">
    <citation type="submission" date="2019-05" db="EMBL/GenBank/DDBJ databases">
        <title>Another draft genome of Portunus trituberculatus and its Hox gene families provides insights of decapod evolution.</title>
        <authorList>
            <person name="Jeong J.-H."/>
            <person name="Song I."/>
            <person name="Kim S."/>
            <person name="Choi T."/>
            <person name="Kim D."/>
            <person name="Ryu S."/>
            <person name="Kim W."/>
        </authorList>
    </citation>
    <scope>NUCLEOTIDE SEQUENCE [LARGE SCALE GENOMIC DNA]</scope>
    <source>
        <tissue evidence="2">Muscle</tissue>
    </source>
</reference>
<feature type="compositionally biased region" description="Low complexity" evidence="1">
    <location>
        <begin position="46"/>
        <end position="63"/>
    </location>
</feature>
<evidence type="ECO:0000313" key="2">
    <source>
        <dbReference type="EMBL" id="MPC51261.1"/>
    </source>
</evidence>
<sequence>MSSIHHLFLTQISTHVLSIPATLSLILPTPHPILVPLTLTPPRLLLHPSPNTTSTLPSPLAPTRQHRNGHDSRLRTPTLLLDCY</sequence>
<dbReference type="EMBL" id="VSRR010010064">
    <property type="protein sequence ID" value="MPC51261.1"/>
    <property type="molecule type" value="Genomic_DNA"/>
</dbReference>
<name>A0A5B7FUU6_PORTR</name>
<dbReference type="AlphaFoldDB" id="A0A5B7FUU6"/>
<dbReference type="Proteomes" id="UP000324222">
    <property type="component" value="Unassembled WGS sequence"/>
</dbReference>
<gene>
    <name evidence="2" type="ORF">E2C01_045106</name>
</gene>
<evidence type="ECO:0000256" key="1">
    <source>
        <dbReference type="SAM" id="MobiDB-lite"/>
    </source>
</evidence>
<evidence type="ECO:0000313" key="3">
    <source>
        <dbReference type="Proteomes" id="UP000324222"/>
    </source>
</evidence>
<keyword evidence="3" id="KW-1185">Reference proteome</keyword>
<proteinExistence type="predicted"/>